<dbReference type="PANTHER" id="PTHR13161">
    <property type="entry name" value="SPLICING FACTOR SUPPRESSOR OF WHITE APRICOT"/>
    <property type="match status" value="1"/>
</dbReference>
<keyword evidence="1" id="KW-0507">mRNA processing</keyword>
<evidence type="ECO:0000313" key="5">
    <source>
        <dbReference type="EMBL" id="RWR92565.1"/>
    </source>
</evidence>
<name>A0A3S4PMT1_9MAGN</name>
<accession>A0A3S4PMT1</accession>
<dbReference type="Pfam" id="PF09750">
    <property type="entry name" value="DRY_EERY"/>
    <property type="match status" value="1"/>
</dbReference>
<dbReference type="AlphaFoldDB" id="A0A3S4PMT1"/>
<feature type="compositionally biased region" description="Basic residues" evidence="3">
    <location>
        <begin position="571"/>
        <end position="618"/>
    </location>
</feature>
<evidence type="ECO:0000256" key="2">
    <source>
        <dbReference type="ARBA" id="ARBA00023187"/>
    </source>
</evidence>
<feature type="compositionally biased region" description="Basic and acidic residues" evidence="3">
    <location>
        <begin position="176"/>
        <end position="186"/>
    </location>
</feature>
<comment type="caution">
    <text evidence="5">The sequence shown here is derived from an EMBL/GenBank/DDBJ whole genome shotgun (WGS) entry which is preliminary data.</text>
</comment>
<keyword evidence="6" id="KW-1185">Reference proteome</keyword>
<keyword evidence="2" id="KW-0508">mRNA splicing</keyword>
<dbReference type="STRING" id="337451.A0A3S4PMT1"/>
<feature type="compositionally biased region" description="Low complexity" evidence="3">
    <location>
        <begin position="459"/>
        <end position="473"/>
    </location>
</feature>
<dbReference type="Proteomes" id="UP000283530">
    <property type="component" value="Unassembled WGS sequence"/>
</dbReference>
<dbReference type="GO" id="GO:0008380">
    <property type="term" value="P:RNA splicing"/>
    <property type="evidence" value="ECO:0007669"/>
    <property type="project" value="UniProtKB-KW"/>
</dbReference>
<feature type="compositionally biased region" description="Basic and acidic residues" evidence="3">
    <location>
        <begin position="483"/>
        <end position="495"/>
    </location>
</feature>
<dbReference type="InterPro" id="IPR040397">
    <property type="entry name" value="SWAP"/>
</dbReference>
<evidence type="ECO:0000313" key="6">
    <source>
        <dbReference type="Proteomes" id="UP000283530"/>
    </source>
</evidence>
<evidence type="ECO:0000256" key="1">
    <source>
        <dbReference type="ARBA" id="ARBA00022664"/>
    </source>
</evidence>
<dbReference type="OrthoDB" id="10070965at2759"/>
<feature type="compositionally biased region" description="Basic residues" evidence="3">
    <location>
        <begin position="535"/>
        <end position="549"/>
    </location>
</feature>
<feature type="compositionally biased region" description="Basic and acidic residues" evidence="3">
    <location>
        <begin position="506"/>
        <end position="530"/>
    </location>
</feature>
<feature type="domain" description="Suppressor of white apricot N-terminal" evidence="4">
    <location>
        <begin position="39"/>
        <end position="178"/>
    </location>
</feature>
<organism evidence="5 6">
    <name type="scientific">Cinnamomum micranthum f. kanehirae</name>
    <dbReference type="NCBI Taxonomy" id="337451"/>
    <lineage>
        <taxon>Eukaryota</taxon>
        <taxon>Viridiplantae</taxon>
        <taxon>Streptophyta</taxon>
        <taxon>Embryophyta</taxon>
        <taxon>Tracheophyta</taxon>
        <taxon>Spermatophyta</taxon>
        <taxon>Magnoliopsida</taxon>
        <taxon>Magnoliidae</taxon>
        <taxon>Laurales</taxon>
        <taxon>Lauraceae</taxon>
        <taxon>Cinnamomum</taxon>
    </lineage>
</organism>
<feature type="region of interest" description="Disordered" evidence="3">
    <location>
        <begin position="149"/>
        <end position="213"/>
    </location>
</feature>
<dbReference type="PANTHER" id="PTHR13161:SF4">
    <property type="entry name" value="CLK4-ASSOCIATING SERINE_ARGININE RICH PROTEIN"/>
    <property type="match status" value="1"/>
</dbReference>
<feature type="compositionally biased region" description="Polar residues" evidence="3">
    <location>
        <begin position="154"/>
        <end position="171"/>
    </location>
</feature>
<dbReference type="EMBL" id="QPKB01000009">
    <property type="protein sequence ID" value="RWR92565.1"/>
    <property type="molecule type" value="Genomic_DNA"/>
</dbReference>
<feature type="region of interest" description="Disordered" evidence="3">
    <location>
        <begin position="342"/>
        <end position="374"/>
    </location>
</feature>
<gene>
    <name evidence="5" type="ORF">CKAN_02178100</name>
</gene>
<feature type="compositionally biased region" description="Acidic residues" evidence="3">
    <location>
        <begin position="187"/>
        <end position="213"/>
    </location>
</feature>
<evidence type="ECO:0000259" key="4">
    <source>
        <dbReference type="SMART" id="SM01141"/>
    </source>
</evidence>
<dbReference type="InterPro" id="IPR019147">
    <property type="entry name" value="SWAP_N_domain"/>
</dbReference>
<dbReference type="SMART" id="SM01141">
    <property type="entry name" value="DRY_EERY"/>
    <property type="match status" value="1"/>
</dbReference>
<feature type="region of interest" description="Disordered" evidence="3">
    <location>
        <begin position="570"/>
        <end position="618"/>
    </location>
</feature>
<reference evidence="5 6" key="1">
    <citation type="journal article" date="2019" name="Nat. Plants">
        <title>Stout camphor tree genome fills gaps in understanding of flowering plant genome evolution.</title>
        <authorList>
            <person name="Chaw S.M."/>
            <person name="Liu Y.C."/>
            <person name="Wu Y.W."/>
            <person name="Wang H.Y."/>
            <person name="Lin C.I."/>
            <person name="Wu C.S."/>
            <person name="Ke H.M."/>
            <person name="Chang L.Y."/>
            <person name="Hsu C.Y."/>
            <person name="Yang H.T."/>
            <person name="Sudianto E."/>
            <person name="Hsu M.H."/>
            <person name="Wu K.P."/>
            <person name="Wang L.N."/>
            <person name="Leebens-Mack J.H."/>
            <person name="Tsai I.J."/>
        </authorList>
    </citation>
    <scope>NUCLEOTIDE SEQUENCE [LARGE SCALE GENOMIC DNA]</scope>
    <source>
        <strain evidence="6">cv. Chaw 1501</strain>
        <tissue evidence="5">Young leaves</tissue>
    </source>
</reference>
<proteinExistence type="predicted"/>
<sequence length="618" mass="72126">MWHEARRSERKVHDMMDAARRRAQRRAVFLAKRRGDPQQLLQVAGSRCRMYRDDGLYQATQDQQGLIPWNGKQNILIDRFDGRALLDFIRDSDSRVSRVQEKTEEEEELEEFVNFERYRDLIKHRRRGFTDEEGLKYVNEELEAKAAAPFASDRSYTAQPPQSKGSYSQVGFSYEGDGREESHQLETDEDEDEDGDVDDDEKEISSDDSNDEGMDAIAKEFGVKRFNWLVYMDKKAKEEEKRQKEVVKGDPAIRKLSRKERRKASQLEREREREAARITGSRVLHHDPYREARRSPTYEAYARSRMYYALKSWIMDTEFICVPLSILPSLCHHEIFVFPRGRSRSRSRSYSPSHSRRHDRAGHADNGHRSKPRAPKIEYITEFGGSPHHDDQKLGVSPPSSPFQADVLNRTLGSRVRSGLGIKSMIAGSSAGHILEALHVDPASAVSLEQEKNLKMLKTPASTSSALAKLSKPTTGVVLKPQQSEKKETPQERLKRIMSKQLNKQIKKDTATEMAKKREQERQRQEKLAETSRMSRYRRHSNSRSRSRSPPRQIVKMLLRIEWQEGNQGWRYRRSRSRSRSRSPRRYRSRSRSLSRSKSPRRYRSRSRSPRVRSRSRY</sequence>
<dbReference type="GO" id="GO:0006397">
    <property type="term" value="P:mRNA processing"/>
    <property type="evidence" value="ECO:0007669"/>
    <property type="project" value="UniProtKB-KW"/>
</dbReference>
<evidence type="ECO:0000256" key="3">
    <source>
        <dbReference type="SAM" id="MobiDB-lite"/>
    </source>
</evidence>
<protein>
    <submittedName>
        <fullName evidence="5">Suppressor of white apricot N-terminal domain-containing protein</fullName>
    </submittedName>
</protein>
<feature type="region of interest" description="Disordered" evidence="3">
    <location>
        <begin position="459"/>
        <end position="553"/>
    </location>
</feature>